<evidence type="ECO:0000313" key="3">
    <source>
        <dbReference type="Proteomes" id="UP000317155"/>
    </source>
</evidence>
<dbReference type="Gene3D" id="3.10.590.10">
    <property type="entry name" value="ph1033 like domains"/>
    <property type="match status" value="1"/>
</dbReference>
<dbReference type="CDD" id="cd21133">
    <property type="entry name" value="EVE"/>
    <property type="match status" value="1"/>
</dbReference>
<sequence>MPQFWLMKSEPNCFSFDDLLRSPERTSPWDGVRNYQARNFLRDEIHVGDGVLFYHSNVPAPAIVGVAKVVRAGYPDHTARDPDSDHFDPRATVDNPIWYMVDVQALMAFPQPVSRETMKAHPLLSDMAVLKRGNRLSVLPVDPRHWPVLFELGGISPARINELLISTGGEDDSSR</sequence>
<dbReference type="AlphaFoldDB" id="A0A550JKZ6"/>
<protein>
    <submittedName>
        <fullName evidence="2">EVE domain-containing protein</fullName>
    </submittedName>
</protein>
<feature type="domain" description="EVE" evidence="1">
    <location>
        <begin position="3"/>
        <end position="151"/>
    </location>
</feature>
<reference evidence="2 3" key="1">
    <citation type="submission" date="2019-07" db="EMBL/GenBank/DDBJ databases">
        <title>Insights of Desulfuromonas acetexigens electromicrobiology.</title>
        <authorList>
            <person name="Katuri K."/>
            <person name="Sapireddy V."/>
            <person name="Shaw D.R."/>
            <person name="Saikaly P."/>
        </authorList>
    </citation>
    <scope>NUCLEOTIDE SEQUENCE [LARGE SCALE GENOMIC DNA]</scope>
    <source>
        <strain evidence="2 3">2873</strain>
    </source>
</reference>
<dbReference type="InterPro" id="IPR047197">
    <property type="entry name" value="THYN1-like_EVE"/>
</dbReference>
<dbReference type="EMBL" id="VJVV01000001">
    <property type="protein sequence ID" value="TRO83857.1"/>
    <property type="molecule type" value="Genomic_DNA"/>
</dbReference>
<evidence type="ECO:0000259" key="1">
    <source>
        <dbReference type="Pfam" id="PF01878"/>
    </source>
</evidence>
<dbReference type="PANTHER" id="PTHR14087">
    <property type="entry name" value="THYMOCYTE NUCLEAR PROTEIN 1"/>
    <property type="match status" value="1"/>
</dbReference>
<dbReference type="OrthoDB" id="9791347at2"/>
<dbReference type="InterPro" id="IPR002740">
    <property type="entry name" value="EVE_domain"/>
</dbReference>
<dbReference type="RefSeq" id="WP_092052667.1">
    <property type="nucleotide sequence ID" value="NZ_FOJJ01000001.1"/>
</dbReference>
<proteinExistence type="predicted"/>
<keyword evidence="3" id="KW-1185">Reference proteome</keyword>
<organism evidence="2 3">
    <name type="scientific">Trichloromonas acetexigens</name>
    <dbReference type="NCBI Taxonomy" id="38815"/>
    <lineage>
        <taxon>Bacteria</taxon>
        <taxon>Pseudomonadati</taxon>
        <taxon>Thermodesulfobacteriota</taxon>
        <taxon>Desulfuromonadia</taxon>
        <taxon>Desulfuromonadales</taxon>
        <taxon>Trichloromonadaceae</taxon>
        <taxon>Trichloromonas</taxon>
    </lineage>
</organism>
<name>A0A550JKZ6_9BACT</name>
<dbReference type="Proteomes" id="UP000317155">
    <property type="component" value="Unassembled WGS sequence"/>
</dbReference>
<comment type="caution">
    <text evidence="2">The sequence shown here is derived from an EMBL/GenBank/DDBJ whole genome shotgun (WGS) entry which is preliminary data.</text>
</comment>
<accession>A0A550JKZ6</accession>
<dbReference type="SUPFAM" id="SSF88697">
    <property type="entry name" value="PUA domain-like"/>
    <property type="match status" value="1"/>
</dbReference>
<evidence type="ECO:0000313" key="2">
    <source>
        <dbReference type="EMBL" id="TRO83857.1"/>
    </source>
</evidence>
<gene>
    <name evidence="2" type="ORF">FL622_01365</name>
</gene>
<dbReference type="Pfam" id="PF01878">
    <property type="entry name" value="EVE"/>
    <property type="match status" value="1"/>
</dbReference>
<dbReference type="InterPro" id="IPR015947">
    <property type="entry name" value="PUA-like_sf"/>
</dbReference>
<dbReference type="InterPro" id="IPR052181">
    <property type="entry name" value="5hmC_binding"/>
</dbReference>
<dbReference type="PANTHER" id="PTHR14087:SF7">
    <property type="entry name" value="THYMOCYTE NUCLEAR PROTEIN 1"/>
    <property type="match status" value="1"/>
</dbReference>